<dbReference type="GO" id="GO:0023051">
    <property type="term" value="P:regulation of signaling"/>
    <property type="evidence" value="ECO:0007669"/>
    <property type="project" value="InterPro"/>
</dbReference>
<dbReference type="Gene3D" id="1.10.238.10">
    <property type="entry name" value="EF-hand"/>
    <property type="match status" value="1"/>
</dbReference>
<dbReference type="Proteomes" id="UP000028990">
    <property type="component" value="Unassembled WGS sequence"/>
</dbReference>
<dbReference type="SUPFAM" id="SSF57850">
    <property type="entry name" value="RING/U-box"/>
    <property type="match status" value="1"/>
</dbReference>
<proteinExistence type="predicted"/>
<dbReference type="GO" id="GO:0045121">
    <property type="term" value="C:membrane raft"/>
    <property type="evidence" value="ECO:0007669"/>
    <property type="project" value="TreeGrafter"/>
</dbReference>
<dbReference type="PROSITE" id="PS51506">
    <property type="entry name" value="CBL_PTB"/>
    <property type="match status" value="1"/>
</dbReference>
<dbReference type="UniPathway" id="UPA00143"/>
<dbReference type="Pfam" id="PF13920">
    <property type="entry name" value="zf-C3HC4_3"/>
    <property type="match status" value="1"/>
</dbReference>
<dbReference type="STRING" id="885580.ENSFDAP00000003878"/>
<dbReference type="Gene3D" id="3.30.505.10">
    <property type="entry name" value="SH2 domain"/>
    <property type="match status" value="1"/>
</dbReference>
<evidence type="ECO:0000256" key="3">
    <source>
        <dbReference type="ARBA" id="ARBA00022771"/>
    </source>
</evidence>
<sequence>MEAPTAKRAVPGPQPSGRAGLHTSGDPSRLPSARVIHQTGPGYPGWVGQGVPLPNLHIVRALSGLVEDGGTLLPLYPTPPVGSFPLLNLPTPLYPMMCSMEHPLSADIATATHADEDGDTPLHIAVVQGKLPTVHWLVTLFQHGGRELDVYNNLRQDIKSGRSPLIHAVENNSLSMVQLLLQLYLANLEAKGRQVAALLPSRGRGEANDELFREGSRLRRQLAKLALIFSHMHAELGALFPRGRYCGHRYQLTKAAAHDFWRERCGARCVLPWAEFQSLLSTCHPVEPGATAQALRSTIDLTCSGHISVFEFDIFTRLFQPWPTLLKNWQLLAVNHPGYMAFLTYDEVQACLQACRDKPGSYIFRPSCTRLGQWAIGYVSTDGSILQTIPPNRPLFQVLLEGQKDGSFCYPDGKNHNPDLTELCQAEPHQRIHVSKEQLQLYWAMDSSFELCKICAERNKDVQIEPCGHLLCSHCLAAWQHQDSQTCPFCRSEIKGREAVSIYWLSGETAEGGAAAVDTEDSGDQEDVELEQVAPYAPPLPPRLDLPPRRPRSECQLEVVSGIT</sequence>
<dbReference type="CDD" id="cd09920">
    <property type="entry name" value="SH2_Cbl-b_TKB"/>
    <property type="match status" value="1"/>
</dbReference>
<keyword evidence="8" id="KW-0833">Ubl conjugation pathway</keyword>
<evidence type="ECO:0000313" key="12">
    <source>
        <dbReference type="EMBL" id="KFO33602.1"/>
    </source>
</evidence>
<keyword evidence="4 8" id="KW-0862">Zinc</keyword>
<feature type="domain" description="Cbl-PTB" evidence="11">
    <location>
        <begin position="116"/>
        <end position="422"/>
    </location>
</feature>
<dbReference type="AlphaFoldDB" id="A0A091DR84"/>
<organism evidence="12 13">
    <name type="scientific">Fukomys damarensis</name>
    <name type="common">Damaraland mole rat</name>
    <name type="synonym">Cryptomys damarensis</name>
    <dbReference type="NCBI Taxonomy" id="885580"/>
    <lineage>
        <taxon>Eukaryota</taxon>
        <taxon>Metazoa</taxon>
        <taxon>Chordata</taxon>
        <taxon>Craniata</taxon>
        <taxon>Vertebrata</taxon>
        <taxon>Euteleostomi</taxon>
        <taxon>Mammalia</taxon>
        <taxon>Eutheria</taxon>
        <taxon>Euarchontoglires</taxon>
        <taxon>Glires</taxon>
        <taxon>Rodentia</taxon>
        <taxon>Hystricomorpha</taxon>
        <taxon>Bathyergidae</taxon>
        <taxon>Fukomys</taxon>
    </lineage>
</organism>
<dbReference type="InterPro" id="IPR002110">
    <property type="entry name" value="Ankyrin_rpt"/>
</dbReference>
<evidence type="ECO:0000256" key="9">
    <source>
        <dbReference type="SAM" id="MobiDB-lite"/>
    </source>
</evidence>
<comment type="catalytic activity">
    <reaction evidence="1 8">
        <text>S-ubiquitinyl-[E2 ubiquitin-conjugating enzyme]-L-cysteine + [acceptor protein]-L-lysine = [E2 ubiquitin-conjugating enzyme]-L-cysteine + N(6)-ubiquitinyl-[acceptor protein]-L-lysine.</text>
        <dbReference type="EC" id="2.3.2.27"/>
    </reaction>
</comment>
<feature type="compositionally biased region" description="Acidic residues" evidence="9">
    <location>
        <begin position="518"/>
        <end position="530"/>
    </location>
</feature>
<dbReference type="PANTHER" id="PTHR23007">
    <property type="entry name" value="CBL"/>
    <property type="match status" value="1"/>
</dbReference>
<dbReference type="EMBL" id="KN122065">
    <property type="protein sequence ID" value="KFO33602.1"/>
    <property type="molecule type" value="Genomic_DNA"/>
</dbReference>
<dbReference type="InterPro" id="IPR014742">
    <property type="entry name" value="Adaptor_Cbl_SH2-like"/>
</dbReference>
<accession>A0A091DR84</accession>
<dbReference type="InterPro" id="IPR003153">
    <property type="entry name" value="Adaptor_Cbl_N_hlx"/>
</dbReference>
<evidence type="ECO:0000256" key="7">
    <source>
        <dbReference type="PROSITE-ProRule" id="PRU00175"/>
    </source>
</evidence>
<keyword evidence="2 8" id="KW-0479">Metal-binding</keyword>
<dbReference type="SMART" id="SM00184">
    <property type="entry name" value="RING"/>
    <property type="match status" value="1"/>
</dbReference>
<dbReference type="GO" id="GO:0030971">
    <property type="term" value="F:receptor tyrosine kinase binding"/>
    <property type="evidence" value="ECO:0007669"/>
    <property type="project" value="TreeGrafter"/>
</dbReference>
<dbReference type="SUPFAM" id="SSF48403">
    <property type="entry name" value="Ankyrin repeat"/>
    <property type="match status" value="1"/>
</dbReference>
<gene>
    <name evidence="12" type="ORF">H920_04948</name>
</gene>
<dbReference type="Pfam" id="PF02762">
    <property type="entry name" value="Cbl_N3"/>
    <property type="match status" value="1"/>
</dbReference>
<feature type="domain" description="RING-type" evidence="10">
    <location>
        <begin position="452"/>
        <end position="491"/>
    </location>
</feature>
<dbReference type="Gene3D" id="3.30.40.10">
    <property type="entry name" value="Zinc/RING finger domain, C3HC4 (zinc finger)"/>
    <property type="match status" value="1"/>
</dbReference>
<comment type="pathway">
    <text evidence="8">Protein modification; protein ubiquitination.</text>
</comment>
<dbReference type="InterPro" id="IPR036770">
    <property type="entry name" value="Ankyrin_rpt-contain_sf"/>
</dbReference>
<feature type="repeat" description="ANK" evidence="6">
    <location>
        <begin position="117"/>
        <end position="153"/>
    </location>
</feature>
<evidence type="ECO:0000256" key="8">
    <source>
        <dbReference type="RuleBase" id="RU367001"/>
    </source>
</evidence>
<dbReference type="Pfam" id="PF00023">
    <property type="entry name" value="Ank"/>
    <property type="match status" value="1"/>
</dbReference>
<keyword evidence="13" id="KW-1185">Reference proteome</keyword>
<dbReference type="GO" id="GO:0017124">
    <property type="term" value="F:SH3 domain binding"/>
    <property type="evidence" value="ECO:0007669"/>
    <property type="project" value="TreeGrafter"/>
</dbReference>
<dbReference type="GO" id="GO:0001784">
    <property type="term" value="F:phosphotyrosine residue binding"/>
    <property type="evidence" value="ECO:0007669"/>
    <property type="project" value="UniProtKB-UniRule"/>
</dbReference>
<dbReference type="InterPro" id="IPR001841">
    <property type="entry name" value="Znf_RING"/>
</dbReference>
<comment type="function">
    <text evidence="8">E3 ubiquitin-protein ligase which accepts ubiquitin from specific E2 ubiquitin-conjugating enzymes, and transfers it to substrates, generally promoting their degradation by the proteasome.</text>
</comment>
<feature type="compositionally biased region" description="Pro residues" evidence="9">
    <location>
        <begin position="536"/>
        <end position="545"/>
    </location>
</feature>
<dbReference type="GO" id="GO:0008270">
    <property type="term" value="F:zinc ion binding"/>
    <property type="evidence" value="ECO:0007669"/>
    <property type="project" value="UniProtKB-KW"/>
</dbReference>
<dbReference type="PANTHER" id="PTHR23007:SF12">
    <property type="entry name" value="E3 UBIQUITIN-PROTEIN LIGASE CBL-C"/>
    <property type="match status" value="1"/>
</dbReference>
<dbReference type="InterPro" id="IPR024159">
    <property type="entry name" value="Cbl_PTB"/>
</dbReference>
<evidence type="ECO:0000259" key="11">
    <source>
        <dbReference type="PROSITE" id="PS51506"/>
    </source>
</evidence>
<dbReference type="InterPro" id="IPR014741">
    <property type="entry name" value="Adaptor_Cbl_EF_hand-like"/>
</dbReference>
<dbReference type="SUPFAM" id="SSF47668">
    <property type="entry name" value="N-terminal domain of cbl (N-cbl)"/>
    <property type="match status" value="1"/>
</dbReference>
<dbReference type="InterPro" id="IPR017907">
    <property type="entry name" value="Znf_RING_CS"/>
</dbReference>
<evidence type="ECO:0000259" key="10">
    <source>
        <dbReference type="PROSITE" id="PS50089"/>
    </source>
</evidence>
<name>A0A091DR84_FUKDA</name>
<dbReference type="SUPFAM" id="SSF47473">
    <property type="entry name" value="EF-hand"/>
    <property type="match status" value="1"/>
</dbReference>
<dbReference type="Pfam" id="PF02761">
    <property type="entry name" value="Cbl_N2"/>
    <property type="match status" value="1"/>
</dbReference>
<dbReference type="InterPro" id="IPR011992">
    <property type="entry name" value="EF-hand-dom_pair"/>
</dbReference>
<dbReference type="InterPro" id="IPR036860">
    <property type="entry name" value="SH2_dom_sf"/>
</dbReference>
<evidence type="ECO:0000256" key="5">
    <source>
        <dbReference type="ARBA" id="ARBA00022837"/>
    </source>
</evidence>
<evidence type="ECO:0000256" key="1">
    <source>
        <dbReference type="ARBA" id="ARBA00000900"/>
    </source>
</evidence>
<dbReference type="GO" id="GO:0016567">
    <property type="term" value="P:protein ubiquitination"/>
    <property type="evidence" value="ECO:0007669"/>
    <property type="project" value="UniProtKB-UniPathway"/>
</dbReference>
<evidence type="ECO:0000313" key="13">
    <source>
        <dbReference type="Proteomes" id="UP000028990"/>
    </source>
</evidence>
<dbReference type="GO" id="GO:0005509">
    <property type="term" value="F:calcium ion binding"/>
    <property type="evidence" value="ECO:0007669"/>
    <property type="project" value="UniProtKB-UniRule"/>
</dbReference>
<dbReference type="Gene3D" id="1.20.930.20">
    <property type="entry name" value="Adaptor protein Cbl, N-terminal domain"/>
    <property type="match status" value="1"/>
</dbReference>
<dbReference type="FunFam" id="3.30.40.10:FF:000367">
    <property type="entry name" value="Cbl proto-oncogene C"/>
    <property type="match status" value="1"/>
</dbReference>
<dbReference type="EC" id="2.3.2.27" evidence="8"/>
<dbReference type="PROSITE" id="PS50297">
    <property type="entry name" value="ANK_REP_REGION"/>
    <property type="match status" value="1"/>
</dbReference>
<dbReference type="Pfam" id="PF02262">
    <property type="entry name" value="Cbl_N"/>
    <property type="match status" value="1"/>
</dbReference>
<dbReference type="GO" id="GO:0005886">
    <property type="term" value="C:plasma membrane"/>
    <property type="evidence" value="ECO:0007669"/>
    <property type="project" value="TreeGrafter"/>
</dbReference>
<dbReference type="GO" id="GO:0061630">
    <property type="term" value="F:ubiquitin protein ligase activity"/>
    <property type="evidence" value="ECO:0007669"/>
    <property type="project" value="UniProtKB-EC"/>
</dbReference>
<dbReference type="InterPro" id="IPR024162">
    <property type="entry name" value="Adaptor_Cbl"/>
</dbReference>
<feature type="region of interest" description="Disordered" evidence="9">
    <location>
        <begin position="1"/>
        <end position="34"/>
    </location>
</feature>
<feature type="region of interest" description="Disordered" evidence="9">
    <location>
        <begin position="518"/>
        <end position="552"/>
    </location>
</feature>
<keyword evidence="8" id="KW-0808">Transferase</keyword>
<comment type="domain">
    <text evidence="8">The N-terminus is composed of the phosphotyrosine binding (PTB) domain, a short linker region and the RING-type zinc finger. The PTB domain, which is also called TKB (tyrosine kinase binding) domain, is composed of three different subdomains: a four-helix bundle (4H), a calcium-binding EF hand and a divergent SH2 domain.</text>
</comment>
<dbReference type="InterPro" id="IPR013083">
    <property type="entry name" value="Znf_RING/FYVE/PHD"/>
</dbReference>
<evidence type="ECO:0000256" key="2">
    <source>
        <dbReference type="ARBA" id="ARBA00022723"/>
    </source>
</evidence>
<dbReference type="GO" id="GO:0007166">
    <property type="term" value="P:cell surface receptor signaling pathway"/>
    <property type="evidence" value="ECO:0007669"/>
    <property type="project" value="InterPro"/>
</dbReference>
<reference evidence="12 13" key="1">
    <citation type="submission" date="2013-11" db="EMBL/GenBank/DDBJ databases">
        <title>The Damaraland mole rat (Fukomys damarensis) genome and evolution of African mole rats.</title>
        <authorList>
            <person name="Gladyshev V.N."/>
            <person name="Fang X."/>
        </authorList>
    </citation>
    <scope>NUCLEOTIDE SEQUENCE [LARGE SCALE GENOMIC DNA]</scope>
    <source>
        <tissue evidence="12">Liver</tissue>
    </source>
</reference>
<keyword evidence="6" id="KW-0040">ANK repeat</keyword>
<protein>
    <recommendedName>
        <fullName evidence="8">E3 ubiquitin-protein ligase CBL</fullName>
        <ecNumber evidence="8">2.3.2.27</ecNumber>
    </recommendedName>
</protein>
<dbReference type="SMART" id="SM00248">
    <property type="entry name" value="ANK"/>
    <property type="match status" value="2"/>
</dbReference>
<dbReference type="InterPro" id="IPR036537">
    <property type="entry name" value="Adaptor_Cbl_N_dom_sf"/>
</dbReference>
<evidence type="ECO:0000256" key="6">
    <source>
        <dbReference type="PROSITE-ProRule" id="PRU00023"/>
    </source>
</evidence>
<dbReference type="PROSITE" id="PS00518">
    <property type="entry name" value="ZF_RING_1"/>
    <property type="match status" value="1"/>
</dbReference>
<evidence type="ECO:0000256" key="4">
    <source>
        <dbReference type="ARBA" id="ARBA00022833"/>
    </source>
</evidence>
<dbReference type="PROSITE" id="PS50089">
    <property type="entry name" value="ZF_RING_2"/>
    <property type="match status" value="1"/>
</dbReference>
<keyword evidence="5 8" id="KW-0106">Calcium</keyword>
<dbReference type="PROSITE" id="PS50088">
    <property type="entry name" value="ANK_REPEAT"/>
    <property type="match status" value="1"/>
</dbReference>
<dbReference type="SUPFAM" id="SSF55550">
    <property type="entry name" value="SH2 domain"/>
    <property type="match status" value="1"/>
</dbReference>
<dbReference type="eggNOG" id="KOG1785">
    <property type="taxonomic scope" value="Eukaryota"/>
</dbReference>
<dbReference type="FunFam" id="1.10.238.10:FF:000182">
    <property type="entry name" value="E3 ubiquitin-protein ligase CBL-C"/>
    <property type="match status" value="1"/>
</dbReference>
<keyword evidence="3 7" id="KW-0863">Zinc-finger</keyword>